<dbReference type="PROSITE" id="PS50887">
    <property type="entry name" value="GGDEF"/>
    <property type="match status" value="1"/>
</dbReference>
<dbReference type="PROSITE" id="PS50113">
    <property type="entry name" value="PAC"/>
    <property type="match status" value="1"/>
</dbReference>
<evidence type="ECO:0000259" key="5">
    <source>
        <dbReference type="PROSITE" id="PS50887"/>
    </source>
</evidence>
<dbReference type="SMART" id="SM00052">
    <property type="entry name" value="EAL"/>
    <property type="match status" value="1"/>
</dbReference>
<accession>A0AAJ8LVS3</accession>
<dbReference type="Pfam" id="PF00563">
    <property type="entry name" value="EAL"/>
    <property type="match status" value="1"/>
</dbReference>
<keyword evidence="1" id="KW-0472">Membrane</keyword>
<dbReference type="KEGG" id="ahal:FTX54_002865"/>
<dbReference type="InterPro" id="IPR000014">
    <property type="entry name" value="PAS"/>
</dbReference>
<keyword evidence="7" id="KW-1185">Reference proteome</keyword>
<dbReference type="InterPro" id="IPR035919">
    <property type="entry name" value="EAL_sf"/>
</dbReference>
<dbReference type="CDD" id="cd01949">
    <property type="entry name" value="GGDEF"/>
    <property type="match status" value="1"/>
</dbReference>
<dbReference type="SUPFAM" id="SSF55785">
    <property type="entry name" value="PYP-like sensor domain (PAS domain)"/>
    <property type="match status" value="1"/>
</dbReference>
<dbReference type="FunFam" id="3.30.70.270:FF:000001">
    <property type="entry name" value="Diguanylate cyclase domain protein"/>
    <property type="match status" value="1"/>
</dbReference>
<organism evidence="6 7">
    <name type="scientific">Alkalicoccus halolimnae</name>
    <dbReference type="NCBI Taxonomy" id="1667239"/>
    <lineage>
        <taxon>Bacteria</taxon>
        <taxon>Bacillati</taxon>
        <taxon>Bacillota</taxon>
        <taxon>Bacilli</taxon>
        <taxon>Bacillales</taxon>
        <taxon>Bacillaceae</taxon>
        <taxon>Alkalicoccus</taxon>
    </lineage>
</organism>
<evidence type="ECO:0000313" key="6">
    <source>
        <dbReference type="EMBL" id="WWD80522.1"/>
    </source>
</evidence>
<dbReference type="FunFam" id="3.20.20.450:FF:000001">
    <property type="entry name" value="Cyclic di-GMP phosphodiesterase yahA"/>
    <property type="match status" value="1"/>
</dbReference>
<sequence length="615" mass="70882">MICLISVLITIVWLIYRNVTGILLVTYYEIIIYILILQPALWWVGKQYDKSTYHSKTQLLQQKELESLFNNNYSFLWVIDEMDKKLVVSRGIEEIAGYTSKEFEGNFELWMSRTYPEDQEKVHNHYRRLLAGSPSKCEWRFFRKDGEIRWLEVFGNPIFSESGTLIKLNGVAYDITERKQLEEKLEKMAYYDSLTGLPNRRFFKESSQKAISRCVQYNQNLAVMFIDLDRFKFINDTMGHDIGDKLLKKVSKRISRCIRDTDIVARHGGDEFIILLDDIEKPEVSKIAARILNEFSTPFELEEGELFTTPSIGISLYPRDGENIAALTKKADNAMYLAKKRGKNNFQFYVYENEDIMERRLKIEQGLKAALDNSEFELHYQPKIVLTSGEICGVEALLRWRHPELGVISPLEFIPVAEETGFIRKIGEWVIKEACRQNKLWQKSGLYIKVAVNVSSIQFEDDLFAERIRQALMESQLSPEYLGVEITESVMQNVELTSVTLHELKQLGVKVSVDDFGTGYSSLSVLSKMPIDLVKIDKSFIDEMLTDSNTASLVKTMITMAEDLELDIIAEGIENEQQVTFLIENGCQFGQGYLYSPPIPSAETEKILKQQLMPV</sequence>
<dbReference type="SMART" id="SM00091">
    <property type="entry name" value="PAS"/>
    <property type="match status" value="1"/>
</dbReference>
<protein>
    <submittedName>
        <fullName evidence="6">EAL domain-containing protein</fullName>
    </submittedName>
</protein>
<dbReference type="InterPro" id="IPR001610">
    <property type="entry name" value="PAC"/>
</dbReference>
<evidence type="ECO:0000256" key="1">
    <source>
        <dbReference type="SAM" id="Phobius"/>
    </source>
</evidence>
<dbReference type="Proteomes" id="UP000321816">
    <property type="component" value="Chromosome"/>
</dbReference>
<dbReference type="InterPro" id="IPR043128">
    <property type="entry name" value="Rev_trsase/Diguanyl_cyclase"/>
</dbReference>
<feature type="domain" description="PAS" evidence="2">
    <location>
        <begin position="61"/>
        <end position="133"/>
    </location>
</feature>
<dbReference type="Gene3D" id="3.30.70.270">
    <property type="match status" value="1"/>
</dbReference>
<dbReference type="CDD" id="cd00130">
    <property type="entry name" value="PAS"/>
    <property type="match status" value="1"/>
</dbReference>
<reference evidence="6 7" key="1">
    <citation type="submission" date="2024-01" db="EMBL/GenBank/DDBJ databases">
        <title>Complete Genome Sequence of Alkalicoccus halolimnae BZ-SZ-XJ29T, a Moderately Halophilic Bacterium Isolated from a Salt Lake.</title>
        <authorList>
            <person name="Zhao B."/>
        </authorList>
    </citation>
    <scope>NUCLEOTIDE SEQUENCE [LARGE SCALE GENOMIC DNA]</scope>
    <source>
        <strain evidence="6 7">BZ-SZ-XJ29</strain>
    </source>
</reference>
<dbReference type="SUPFAM" id="SSF55073">
    <property type="entry name" value="Nucleotide cyclase"/>
    <property type="match status" value="1"/>
</dbReference>
<evidence type="ECO:0000259" key="4">
    <source>
        <dbReference type="PROSITE" id="PS50883"/>
    </source>
</evidence>
<evidence type="ECO:0000313" key="7">
    <source>
        <dbReference type="Proteomes" id="UP000321816"/>
    </source>
</evidence>
<dbReference type="InterPro" id="IPR052155">
    <property type="entry name" value="Biofilm_reg_signaling"/>
</dbReference>
<dbReference type="Pfam" id="PF08447">
    <property type="entry name" value="PAS_3"/>
    <property type="match status" value="1"/>
</dbReference>
<keyword evidence="1" id="KW-1133">Transmembrane helix</keyword>
<evidence type="ECO:0000259" key="3">
    <source>
        <dbReference type="PROSITE" id="PS50113"/>
    </source>
</evidence>
<dbReference type="CDD" id="cd01948">
    <property type="entry name" value="EAL"/>
    <property type="match status" value="1"/>
</dbReference>
<dbReference type="SMART" id="SM00267">
    <property type="entry name" value="GGDEF"/>
    <property type="match status" value="1"/>
</dbReference>
<dbReference type="InterPro" id="IPR035965">
    <property type="entry name" value="PAS-like_dom_sf"/>
</dbReference>
<dbReference type="InterPro" id="IPR029787">
    <property type="entry name" value="Nucleotide_cyclase"/>
</dbReference>
<feature type="domain" description="GGDEF" evidence="5">
    <location>
        <begin position="219"/>
        <end position="351"/>
    </location>
</feature>
<dbReference type="PANTHER" id="PTHR44757:SF2">
    <property type="entry name" value="BIOFILM ARCHITECTURE MAINTENANCE PROTEIN MBAA"/>
    <property type="match status" value="1"/>
</dbReference>
<dbReference type="NCBIfam" id="TIGR00254">
    <property type="entry name" value="GGDEF"/>
    <property type="match status" value="1"/>
</dbReference>
<dbReference type="InterPro" id="IPR000700">
    <property type="entry name" value="PAS-assoc_C"/>
</dbReference>
<dbReference type="RefSeq" id="WP_187254652.1">
    <property type="nucleotide sequence ID" value="NZ_CP144914.1"/>
</dbReference>
<feature type="transmembrane region" description="Helical" evidence="1">
    <location>
        <begin position="27"/>
        <end position="45"/>
    </location>
</feature>
<dbReference type="EMBL" id="CP144914">
    <property type="protein sequence ID" value="WWD80522.1"/>
    <property type="molecule type" value="Genomic_DNA"/>
</dbReference>
<dbReference type="SMART" id="SM00086">
    <property type="entry name" value="PAC"/>
    <property type="match status" value="1"/>
</dbReference>
<dbReference type="AlphaFoldDB" id="A0AAJ8LVS3"/>
<name>A0AAJ8LVS3_9BACI</name>
<proteinExistence type="predicted"/>
<dbReference type="InterPro" id="IPR013655">
    <property type="entry name" value="PAS_fold_3"/>
</dbReference>
<dbReference type="InterPro" id="IPR001633">
    <property type="entry name" value="EAL_dom"/>
</dbReference>
<evidence type="ECO:0000259" key="2">
    <source>
        <dbReference type="PROSITE" id="PS50112"/>
    </source>
</evidence>
<feature type="domain" description="PAC" evidence="3">
    <location>
        <begin position="135"/>
        <end position="187"/>
    </location>
</feature>
<dbReference type="SUPFAM" id="SSF141868">
    <property type="entry name" value="EAL domain-like"/>
    <property type="match status" value="1"/>
</dbReference>
<keyword evidence="1" id="KW-0812">Transmembrane</keyword>
<dbReference type="PROSITE" id="PS50883">
    <property type="entry name" value="EAL"/>
    <property type="match status" value="1"/>
</dbReference>
<dbReference type="Gene3D" id="3.30.450.20">
    <property type="entry name" value="PAS domain"/>
    <property type="match status" value="1"/>
</dbReference>
<dbReference type="NCBIfam" id="TIGR00229">
    <property type="entry name" value="sensory_box"/>
    <property type="match status" value="1"/>
</dbReference>
<dbReference type="PROSITE" id="PS50112">
    <property type="entry name" value="PAS"/>
    <property type="match status" value="1"/>
</dbReference>
<dbReference type="InterPro" id="IPR000160">
    <property type="entry name" value="GGDEF_dom"/>
</dbReference>
<dbReference type="PANTHER" id="PTHR44757">
    <property type="entry name" value="DIGUANYLATE CYCLASE DGCP"/>
    <property type="match status" value="1"/>
</dbReference>
<dbReference type="Pfam" id="PF00990">
    <property type="entry name" value="GGDEF"/>
    <property type="match status" value="1"/>
</dbReference>
<dbReference type="Gene3D" id="3.20.20.450">
    <property type="entry name" value="EAL domain"/>
    <property type="match status" value="1"/>
</dbReference>
<feature type="domain" description="EAL" evidence="4">
    <location>
        <begin position="360"/>
        <end position="612"/>
    </location>
</feature>
<gene>
    <name evidence="6" type="ORF">FTX54_002865</name>
</gene>